<keyword evidence="1" id="KW-0812">Transmembrane</keyword>
<proteinExistence type="predicted"/>
<gene>
    <name evidence="2" type="ORF">HLB35_06030</name>
</gene>
<dbReference type="Proteomes" id="UP000588806">
    <property type="component" value="Unassembled WGS sequence"/>
</dbReference>
<reference evidence="2 3" key="2">
    <citation type="submission" date="2020-06" db="EMBL/GenBank/DDBJ databases">
        <title>Halomonas songnenensis sp. nov., a moderately halophilic bacterium isolated from saline and alkaline soils.</title>
        <authorList>
            <person name="Jiang J."/>
            <person name="Pan Y."/>
        </authorList>
    </citation>
    <scope>NUCLEOTIDE SEQUENCE [LARGE SCALE GENOMIC DNA]</scope>
    <source>
        <strain evidence="2 3">TBZ9</strain>
    </source>
</reference>
<evidence type="ECO:0008006" key="4">
    <source>
        <dbReference type="Google" id="ProtNLM"/>
    </source>
</evidence>
<keyword evidence="1" id="KW-1133">Transmembrane helix</keyword>
<reference evidence="2 3" key="1">
    <citation type="submission" date="2020-05" db="EMBL/GenBank/DDBJ databases">
        <authorList>
            <person name="Ruan W."/>
            <person name="Jeon C.O."/>
            <person name="Chun B.H."/>
        </authorList>
    </citation>
    <scope>NUCLEOTIDE SEQUENCE [LARGE SCALE GENOMIC DNA]</scope>
    <source>
        <strain evidence="2 3">TBZ9</strain>
    </source>
</reference>
<protein>
    <recommendedName>
        <fullName evidence="4">ResB-like domain-containing protein</fullName>
    </recommendedName>
</protein>
<accession>A0A7Y3TWB2</accession>
<keyword evidence="3" id="KW-1185">Reference proteome</keyword>
<evidence type="ECO:0000313" key="2">
    <source>
        <dbReference type="EMBL" id="NOG31436.1"/>
    </source>
</evidence>
<feature type="transmembrane region" description="Helical" evidence="1">
    <location>
        <begin position="87"/>
        <end position="109"/>
    </location>
</feature>
<evidence type="ECO:0000256" key="1">
    <source>
        <dbReference type="SAM" id="Phobius"/>
    </source>
</evidence>
<organism evidence="2 3">
    <name type="scientific">Vreelandella azerica</name>
    <dbReference type="NCBI Taxonomy" id="2732867"/>
    <lineage>
        <taxon>Bacteria</taxon>
        <taxon>Pseudomonadati</taxon>
        <taxon>Pseudomonadota</taxon>
        <taxon>Gammaproteobacteria</taxon>
        <taxon>Oceanospirillales</taxon>
        <taxon>Halomonadaceae</taxon>
        <taxon>Vreelandella</taxon>
    </lineage>
</organism>
<dbReference type="RefSeq" id="WP_171701888.1">
    <property type="nucleotide sequence ID" value="NZ_JABFHI010000002.1"/>
</dbReference>
<dbReference type="AlphaFoldDB" id="A0A7Y3TWB2"/>
<dbReference type="EMBL" id="JABFHI010000002">
    <property type="protein sequence ID" value="NOG31436.1"/>
    <property type="molecule type" value="Genomic_DNA"/>
</dbReference>
<evidence type="ECO:0000313" key="3">
    <source>
        <dbReference type="Proteomes" id="UP000588806"/>
    </source>
</evidence>
<sequence>MIPGGFVLDFFPHSDKYYILEVYTLDVKENEDASRVFVVILNKLPLSVSNITGFVSQYSPFPSGILEKYFDIEKNRITFFLPDEPVFIFNSMWSLLWLAICLGGVLFTFEDYSNYLFKIRVGKIFSKRLVKYKVDRLESFSSKYNFKNRCVRDGVIKILSFFND</sequence>
<name>A0A7Y3TWB2_9GAMM</name>
<keyword evidence="1" id="KW-0472">Membrane</keyword>
<comment type="caution">
    <text evidence="2">The sequence shown here is derived from an EMBL/GenBank/DDBJ whole genome shotgun (WGS) entry which is preliminary data.</text>
</comment>